<dbReference type="AlphaFoldDB" id="A0A5K1AJJ4"/>
<name>A0A5K1AJJ4_9MAGN</name>
<feature type="compositionally biased region" description="Low complexity" evidence="1">
    <location>
        <begin position="427"/>
        <end position="442"/>
    </location>
</feature>
<protein>
    <submittedName>
        <fullName evidence="2">Uncharacterized protein</fullName>
    </submittedName>
</protein>
<sequence length="463" mass="48978">MGDKDVDDGLDGMQCNSHPFTNKGGICAFCLQEKLGKLISSSTLSFDAKINNHRHIPSEPSPSHQHHSSSSSPSFTIEAGTASALAPPPLPSMPRLKQLASSSSAASAAVYSKKLPAAAPSRPSHYHLHREQTTFASSLDKKVGGAASSSTTAAASSSSSSSTGAILTLNRSRSVAPRRALDSSSCEAENSPRRRSFWSFLSFARKRGRDRGSRRRWDDKSVGFEVEEEEDVEGGAATRRKGADDALFHQQQSEKKACGIGGFEKESESPNSSGSASYFGRKVARSRSVGCGSRSFSGDFLERISNGFVDCTLRRVESHREAKANSKIVLHGTSAAAAAAAGGIKESVKCGGLFGGFGIYSASSSSYWLSEDLRDRNSGRLSSGSGAPHGRTNKGWGWAFASPMRAFRPSRHPATEKDGEEGRANNDPRSNGSGSSNNDNSRAPVPSIVTESVPPPVVLVGGY</sequence>
<feature type="region of interest" description="Disordered" evidence="1">
    <location>
        <begin position="407"/>
        <end position="463"/>
    </location>
</feature>
<feature type="compositionally biased region" description="Basic and acidic residues" evidence="1">
    <location>
        <begin position="413"/>
        <end position="426"/>
    </location>
</feature>
<gene>
    <name evidence="2" type="ORF">NYM_LOCUS14275</name>
</gene>
<dbReference type="PANTHER" id="PTHR34460:SF2">
    <property type="entry name" value="OS04G0405500 PROTEIN"/>
    <property type="match status" value="1"/>
</dbReference>
<proteinExistence type="predicted"/>
<organism evidence="2">
    <name type="scientific">Nymphaea colorata</name>
    <name type="common">pocket water lily</name>
    <dbReference type="NCBI Taxonomy" id="210225"/>
    <lineage>
        <taxon>Eukaryota</taxon>
        <taxon>Viridiplantae</taxon>
        <taxon>Streptophyta</taxon>
        <taxon>Embryophyta</taxon>
        <taxon>Tracheophyta</taxon>
        <taxon>Spermatophyta</taxon>
        <taxon>Magnoliopsida</taxon>
        <taxon>Nymphaeales</taxon>
        <taxon>Nymphaeaceae</taxon>
        <taxon>Nymphaea</taxon>
    </lineage>
</organism>
<evidence type="ECO:0000256" key="1">
    <source>
        <dbReference type="SAM" id="MobiDB-lite"/>
    </source>
</evidence>
<dbReference type="Gramene" id="NC2G0298120.1">
    <property type="protein sequence ID" value="NC2G0298120.1:cds"/>
    <property type="gene ID" value="NC2G0298120"/>
</dbReference>
<dbReference type="OMA" id="PMRAFTS"/>
<dbReference type="OrthoDB" id="1693686at2759"/>
<dbReference type="EMBL" id="LR721780">
    <property type="protein sequence ID" value="VVW02108.1"/>
    <property type="molecule type" value="Genomic_DNA"/>
</dbReference>
<reference evidence="2" key="1">
    <citation type="submission" date="2019-09" db="EMBL/GenBank/DDBJ databases">
        <authorList>
            <person name="Zhang L."/>
        </authorList>
    </citation>
    <scope>NUCLEOTIDE SEQUENCE</scope>
</reference>
<dbReference type="PANTHER" id="PTHR34460">
    <property type="entry name" value="VITELLOGENIN-LIKE PROTEIN"/>
    <property type="match status" value="1"/>
</dbReference>
<accession>A0A5K1AJJ4</accession>
<evidence type="ECO:0000313" key="2">
    <source>
        <dbReference type="EMBL" id="VVW02108.1"/>
    </source>
</evidence>
<feature type="region of interest" description="Disordered" evidence="1">
    <location>
        <begin position="52"/>
        <end position="76"/>
    </location>
</feature>